<dbReference type="EMBL" id="AGNK02005965">
    <property type="status" value="NOT_ANNOTATED_CDS"/>
    <property type="molecule type" value="Genomic_DNA"/>
</dbReference>
<accession>K4AJ23</accession>
<dbReference type="InParanoid" id="K4AJ23"/>
<reference evidence="1" key="2">
    <citation type="submission" date="2018-08" db="UniProtKB">
        <authorList>
            <consortium name="EnsemblPlants"/>
        </authorList>
    </citation>
    <scope>IDENTIFICATION</scope>
    <source>
        <strain evidence="1">Yugu1</strain>
    </source>
</reference>
<protein>
    <submittedName>
        <fullName evidence="1">Uncharacterized protein</fullName>
    </submittedName>
</protein>
<sequence length="157" mass="16722">MDKNSTLPEAKTDAAAIAAAGELLCRSLAGVRRWSDAAAGDAVRAGYTEAVGRRRCANGPSSASSSSSSSAKLRRLAPWCLGGDLGLGTVRVWVLVAGLEWLPPSPLASSSSSARRRKFLRWLLIPARSARRDGTTGEILRSLGDWIRPGRIRKPLI</sequence>
<dbReference type="Proteomes" id="UP000004995">
    <property type="component" value="Unassembled WGS sequence"/>
</dbReference>
<dbReference type="Gramene" id="KQK90685">
    <property type="protein sequence ID" value="KQK90685"/>
    <property type="gene ID" value="SETIT_038887mg"/>
</dbReference>
<dbReference type="AlphaFoldDB" id="K4AJ23"/>
<evidence type="ECO:0000313" key="1">
    <source>
        <dbReference type="EnsemblPlants" id="KQK90685"/>
    </source>
</evidence>
<organism evidence="1 2">
    <name type="scientific">Setaria italica</name>
    <name type="common">Foxtail millet</name>
    <name type="synonym">Panicum italicum</name>
    <dbReference type="NCBI Taxonomy" id="4555"/>
    <lineage>
        <taxon>Eukaryota</taxon>
        <taxon>Viridiplantae</taxon>
        <taxon>Streptophyta</taxon>
        <taxon>Embryophyta</taxon>
        <taxon>Tracheophyta</taxon>
        <taxon>Spermatophyta</taxon>
        <taxon>Magnoliopsida</taxon>
        <taxon>Liliopsida</taxon>
        <taxon>Poales</taxon>
        <taxon>Poaceae</taxon>
        <taxon>PACMAD clade</taxon>
        <taxon>Panicoideae</taxon>
        <taxon>Panicodae</taxon>
        <taxon>Paniceae</taxon>
        <taxon>Cenchrinae</taxon>
        <taxon>Setaria</taxon>
    </lineage>
</organism>
<proteinExistence type="predicted"/>
<dbReference type="EnsemblPlants" id="KQK90685">
    <property type="protein sequence ID" value="KQK90685"/>
    <property type="gene ID" value="SETIT_038887mg"/>
</dbReference>
<name>K4AJ23_SETIT</name>
<dbReference type="HOGENOM" id="CLU_1680955_0_0_1"/>
<evidence type="ECO:0000313" key="2">
    <source>
        <dbReference type="Proteomes" id="UP000004995"/>
    </source>
</evidence>
<reference evidence="2" key="1">
    <citation type="journal article" date="2012" name="Nat. Biotechnol.">
        <title>Reference genome sequence of the model plant Setaria.</title>
        <authorList>
            <person name="Bennetzen J.L."/>
            <person name="Schmutz J."/>
            <person name="Wang H."/>
            <person name="Percifield R."/>
            <person name="Hawkins J."/>
            <person name="Pontaroli A.C."/>
            <person name="Estep M."/>
            <person name="Feng L."/>
            <person name="Vaughn J.N."/>
            <person name="Grimwood J."/>
            <person name="Jenkins J."/>
            <person name="Barry K."/>
            <person name="Lindquist E."/>
            <person name="Hellsten U."/>
            <person name="Deshpande S."/>
            <person name="Wang X."/>
            <person name="Wu X."/>
            <person name="Mitros T."/>
            <person name="Triplett J."/>
            <person name="Yang X."/>
            <person name="Ye C.Y."/>
            <person name="Mauro-Herrera M."/>
            <person name="Wang L."/>
            <person name="Li P."/>
            <person name="Sharma M."/>
            <person name="Sharma R."/>
            <person name="Ronald P.C."/>
            <person name="Panaud O."/>
            <person name="Kellogg E.A."/>
            <person name="Brutnell T.P."/>
            <person name="Doust A.N."/>
            <person name="Tuskan G.A."/>
            <person name="Rokhsar D."/>
            <person name="Devos K.M."/>
        </authorList>
    </citation>
    <scope>NUCLEOTIDE SEQUENCE [LARGE SCALE GENOMIC DNA]</scope>
    <source>
        <strain evidence="2">cv. Yugu1</strain>
    </source>
</reference>
<keyword evidence="2" id="KW-1185">Reference proteome</keyword>